<protein>
    <submittedName>
        <fullName evidence="1">Uncharacterized protein</fullName>
    </submittedName>
</protein>
<proteinExistence type="predicted"/>
<comment type="caution">
    <text evidence="1">The sequence shown here is derived from an EMBL/GenBank/DDBJ whole genome shotgun (WGS) entry which is preliminary data.</text>
</comment>
<accession>A0A0F9F4H1</accession>
<dbReference type="EMBL" id="LAZR01024983">
    <property type="protein sequence ID" value="KKL73361.1"/>
    <property type="molecule type" value="Genomic_DNA"/>
</dbReference>
<reference evidence="1" key="1">
    <citation type="journal article" date="2015" name="Nature">
        <title>Complex archaea that bridge the gap between prokaryotes and eukaryotes.</title>
        <authorList>
            <person name="Spang A."/>
            <person name="Saw J.H."/>
            <person name="Jorgensen S.L."/>
            <person name="Zaremba-Niedzwiedzka K."/>
            <person name="Martijn J."/>
            <person name="Lind A.E."/>
            <person name="van Eijk R."/>
            <person name="Schleper C."/>
            <person name="Guy L."/>
            <person name="Ettema T.J."/>
        </authorList>
    </citation>
    <scope>NUCLEOTIDE SEQUENCE</scope>
</reference>
<organism evidence="1">
    <name type="scientific">marine sediment metagenome</name>
    <dbReference type="NCBI Taxonomy" id="412755"/>
    <lineage>
        <taxon>unclassified sequences</taxon>
        <taxon>metagenomes</taxon>
        <taxon>ecological metagenomes</taxon>
    </lineage>
</organism>
<evidence type="ECO:0000313" key="1">
    <source>
        <dbReference type="EMBL" id="KKL73361.1"/>
    </source>
</evidence>
<sequence length="149" mass="18166">MENFRPRPKGNYIESGQWQELYTLTVHWKSDLLFYKDDLKFLRHLVDKYFIWVKNQDNLDGVQKVGEAILKDIRECDQLLRRVSKHLSHLARIIDEPFKNDSQLFRKEHAELEDDIARFIKNVRKERKHLFKITEHVMDKEKLEHHLKD</sequence>
<gene>
    <name evidence="1" type="ORF">LCGC14_2075710</name>
</gene>
<dbReference type="AlphaFoldDB" id="A0A0F9F4H1"/>
<name>A0A0F9F4H1_9ZZZZ</name>